<protein>
    <submittedName>
        <fullName evidence="8">Uncharacterized protein</fullName>
    </submittedName>
</protein>
<dbReference type="InterPro" id="IPR006910">
    <property type="entry name" value="Rad21_Rec8_N"/>
</dbReference>
<evidence type="ECO:0000256" key="3">
    <source>
        <dbReference type="ARBA" id="ARBA00023242"/>
    </source>
</evidence>
<feature type="domain" description="Rad21/Rec8-like protein N-terminal" evidence="6">
    <location>
        <begin position="1"/>
        <end position="113"/>
    </location>
</feature>
<reference evidence="8" key="1">
    <citation type="submission" date="2022-11" db="UniProtKB">
        <authorList>
            <consortium name="WormBaseParasite"/>
        </authorList>
    </citation>
    <scope>IDENTIFICATION</scope>
</reference>
<evidence type="ECO:0000256" key="2">
    <source>
        <dbReference type="ARBA" id="ARBA00009870"/>
    </source>
</evidence>
<dbReference type="Pfam" id="PF04824">
    <property type="entry name" value="Rad21_Rec8"/>
    <property type="match status" value="1"/>
</dbReference>
<evidence type="ECO:0000256" key="1">
    <source>
        <dbReference type="ARBA" id="ARBA00004123"/>
    </source>
</evidence>
<dbReference type="Pfam" id="PF04825">
    <property type="entry name" value="Rad21_Rec8_N"/>
    <property type="match status" value="1"/>
</dbReference>
<comment type="similarity">
    <text evidence="2">Belongs to the rad21 family.</text>
</comment>
<evidence type="ECO:0000256" key="4">
    <source>
        <dbReference type="SAM" id="MobiDB-lite"/>
    </source>
</evidence>
<dbReference type="Proteomes" id="UP000887540">
    <property type="component" value="Unplaced"/>
</dbReference>
<accession>A0A914CKV6</accession>
<dbReference type="InterPro" id="IPR036390">
    <property type="entry name" value="WH_DNA-bd_sf"/>
</dbReference>
<dbReference type="PANTHER" id="PTHR12585:SF27">
    <property type="entry name" value="MEIOTIC RECOMBINATION PROTEIN REC8 HOMOLOG"/>
    <property type="match status" value="1"/>
</dbReference>
<sequence>MFYSYDLLLQRNKNFAIIWRVVHQPKKNFSRKEIIPVNLEQACKELMQYIPSGMLNKSELEKKFSLYLLSQLMHGIVIIYSKKMYYIVKDLDEALKQLRPEIFFVKTEKSALRKRRSKTVDEIIDAEMGKVFTPKKRRSEARQRTIPTARIEDITLREDERTGKIDGVNAMTVFGQEDLAPMTAEDREMLDREISSAKLQPVDSSVLGTPAPRLTEKPEEMEIQFSPPKFSLEQEMARRESSMDRRLTEPPRQEALQELEFEAPPPSQKAQEESPKEQDSGLLLEALEVKAPPIKRRAHRKLVIDQETYIPNDRMAEQIRSYEDTMKPIEDRIIKIPKEPAIHKQLSLRPLRVLNKELLELFDIAALNVPMEKLTFQQAQNAPFTERFMRPGAILWSDEETTPQREAKEIGEKFSFAYFEPSLPKMSVAELALEPLLPRPSSVMEFARRQTEASAISGIVHPLDVQLLDEWEERRRESMPPPPFPPFEIDMMEPMQEPKMRSPIPFSPPCVGVTLIPSDLLQEIKKGPGEMVNFSDVIKAYDRNEAAKSFYNLLVLLKNREIKAKQDKPYSEIYIKITDKLL</sequence>
<dbReference type="InterPro" id="IPR006909">
    <property type="entry name" value="Rad21/Rec8_C_eu"/>
</dbReference>
<keyword evidence="3" id="KW-0539">Nucleus</keyword>
<name>A0A914CKV6_9BILA</name>
<dbReference type="GO" id="GO:0003682">
    <property type="term" value="F:chromatin binding"/>
    <property type="evidence" value="ECO:0007669"/>
    <property type="project" value="TreeGrafter"/>
</dbReference>
<dbReference type="GO" id="GO:0005634">
    <property type="term" value="C:nucleus"/>
    <property type="evidence" value="ECO:0007669"/>
    <property type="project" value="UniProtKB-SubCell"/>
</dbReference>
<dbReference type="WBParaSite" id="ACRNAN_scaffold1191.g29976.t1">
    <property type="protein sequence ID" value="ACRNAN_scaffold1191.g29976.t1"/>
    <property type="gene ID" value="ACRNAN_scaffold1191.g29976"/>
</dbReference>
<feature type="domain" description="Rad21/Rec8-like protein C-terminal eukaryotic" evidence="5">
    <location>
        <begin position="529"/>
        <end position="577"/>
    </location>
</feature>
<dbReference type="InterPro" id="IPR023093">
    <property type="entry name" value="ScpA-like_C"/>
</dbReference>
<dbReference type="CDD" id="cd21747">
    <property type="entry name" value="Rad21_Rec8_M"/>
    <property type="match status" value="1"/>
</dbReference>
<dbReference type="InterPro" id="IPR039781">
    <property type="entry name" value="Rad21/Rec8-like"/>
</dbReference>
<organism evidence="7 8">
    <name type="scientific">Acrobeloides nanus</name>
    <dbReference type="NCBI Taxonomy" id="290746"/>
    <lineage>
        <taxon>Eukaryota</taxon>
        <taxon>Metazoa</taxon>
        <taxon>Ecdysozoa</taxon>
        <taxon>Nematoda</taxon>
        <taxon>Chromadorea</taxon>
        <taxon>Rhabditida</taxon>
        <taxon>Tylenchina</taxon>
        <taxon>Cephalobomorpha</taxon>
        <taxon>Cephaloboidea</taxon>
        <taxon>Cephalobidae</taxon>
        <taxon>Acrobeloides</taxon>
    </lineage>
</organism>
<keyword evidence="7" id="KW-1185">Reference proteome</keyword>
<dbReference type="GO" id="GO:0030893">
    <property type="term" value="C:meiotic cohesin complex"/>
    <property type="evidence" value="ECO:0007669"/>
    <property type="project" value="TreeGrafter"/>
</dbReference>
<dbReference type="AlphaFoldDB" id="A0A914CKV6"/>
<dbReference type="GO" id="GO:0006302">
    <property type="term" value="P:double-strand break repair"/>
    <property type="evidence" value="ECO:0007669"/>
    <property type="project" value="TreeGrafter"/>
</dbReference>
<dbReference type="SUPFAM" id="SSF46785">
    <property type="entry name" value="Winged helix' DNA-binding domain"/>
    <property type="match status" value="1"/>
</dbReference>
<evidence type="ECO:0000313" key="8">
    <source>
        <dbReference type="WBParaSite" id="ACRNAN_scaffold1191.g29976.t1"/>
    </source>
</evidence>
<feature type="region of interest" description="Disordered" evidence="4">
    <location>
        <begin position="195"/>
        <end position="252"/>
    </location>
</feature>
<dbReference type="PANTHER" id="PTHR12585">
    <property type="entry name" value="SCC1 / RAD21 FAMILY MEMBER"/>
    <property type="match status" value="1"/>
</dbReference>
<dbReference type="Gene3D" id="1.10.10.580">
    <property type="entry name" value="Structural maintenance of chromosome 1. Chain E"/>
    <property type="match status" value="1"/>
</dbReference>
<evidence type="ECO:0000259" key="6">
    <source>
        <dbReference type="Pfam" id="PF04825"/>
    </source>
</evidence>
<evidence type="ECO:0000259" key="5">
    <source>
        <dbReference type="Pfam" id="PF04824"/>
    </source>
</evidence>
<feature type="compositionally biased region" description="Basic and acidic residues" evidence="4">
    <location>
        <begin position="235"/>
        <end position="252"/>
    </location>
</feature>
<comment type="subcellular location">
    <subcellularLocation>
        <location evidence="1">Nucleus</location>
    </subcellularLocation>
</comment>
<proteinExistence type="inferred from homology"/>
<dbReference type="GO" id="GO:0051177">
    <property type="term" value="P:meiotic sister chromatid cohesion"/>
    <property type="evidence" value="ECO:0007669"/>
    <property type="project" value="TreeGrafter"/>
</dbReference>
<evidence type="ECO:0000313" key="7">
    <source>
        <dbReference type="Proteomes" id="UP000887540"/>
    </source>
</evidence>